<feature type="binding site" evidence="12">
    <location>
        <position position="503"/>
    </location>
    <ligand>
        <name>Zn(2+)</name>
        <dbReference type="ChEBI" id="CHEBI:29105"/>
        <label>1</label>
    </ligand>
</feature>
<comment type="function">
    <text evidence="12">Initiates the restart of stalled replication forks, which reloads the replicative helicase on sites other than the origin of replication. Recognizes and binds to abandoned replication forks and remodels them to uncover a helicase loading site. Promotes assembly of the primosome at these replication forks.</text>
</comment>
<dbReference type="GO" id="GO:0016887">
    <property type="term" value="F:ATP hydrolysis activity"/>
    <property type="evidence" value="ECO:0007669"/>
    <property type="project" value="RHEA"/>
</dbReference>
<evidence type="ECO:0000259" key="14">
    <source>
        <dbReference type="PROSITE" id="PS51194"/>
    </source>
</evidence>
<dbReference type="GO" id="GO:0006269">
    <property type="term" value="P:DNA replication, synthesis of primer"/>
    <property type="evidence" value="ECO:0007669"/>
    <property type="project" value="UniProtKB-KW"/>
</dbReference>
<dbReference type="InterPro" id="IPR005259">
    <property type="entry name" value="PriA"/>
</dbReference>
<dbReference type="Proteomes" id="UP000180235">
    <property type="component" value="Chromosome"/>
</dbReference>
<gene>
    <name evidence="12 15" type="primary">priA</name>
    <name evidence="15" type="ORF">GlitD10_1864</name>
</gene>
<keyword evidence="7 12" id="KW-0862">Zinc</keyword>
<dbReference type="HAMAP" id="MF_00983">
    <property type="entry name" value="PriA"/>
    <property type="match status" value="1"/>
</dbReference>
<dbReference type="Pfam" id="PF18319">
    <property type="entry name" value="Zn_ribbon_PriA"/>
    <property type="match status" value="1"/>
</dbReference>
<dbReference type="Gene3D" id="3.40.50.300">
    <property type="entry name" value="P-loop containing nucleotide triphosphate hydrolases"/>
    <property type="match status" value="2"/>
</dbReference>
<reference evidence="15 16" key="1">
    <citation type="submission" date="2016-10" db="EMBL/GenBank/DDBJ databases">
        <title>Description of Gloeomargarita lithophora gen. nov., sp. nov., a thylakoid-bearing basal-branching cyanobacterium with intracellular carbonates, and proposal for Gloeomargaritales ord. nov.</title>
        <authorList>
            <person name="Moreira D."/>
            <person name="Tavera R."/>
            <person name="Benzerara K."/>
            <person name="Skouri-Panet F."/>
            <person name="Couradeau E."/>
            <person name="Gerard E."/>
            <person name="Loussert C."/>
            <person name="Novelo E."/>
            <person name="Zivanovic Y."/>
            <person name="Lopez-Garcia P."/>
        </authorList>
    </citation>
    <scope>NUCLEOTIDE SEQUENCE [LARGE SCALE GENOMIC DNA]</scope>
    <source>
        <strain evidence="15 16">D10</strain>
    </source>
</reference>
<keyword evidence="10 12" id="KW-0413">Isomerase</keyword>
<keyword evidence="8 12" id="KW-0067">ATP-binding</keyword>
<feature type="binding site" evidence="12">
    <location>
        <position position="547"/>
    </location>
    <ligand>
        <name>Zn(2+)</name>
        <dbReference type="ChEBI" id="CHEBI:29105"/>
        <label>1</label>
    </ligand>
</feature>
<evidence type="ECO:0000256" key="6">
    <source>
        <dbReference type="ARBA" id="ARBA00022806"/>
    </source>
</evidence>
<dbReference type="CDD" id="cd17929">
    <property type="entry name" value="DEXHc_priA"/>
    <property type="match status" value="1"/>
</dbReference>
<dbReference type="InterPro" id="IPR011545">
    <property type="entry name" value="DEAD/DEAH_box_helicase_dom"/>
</dbReference>
<dbReference type="InterPro" id="IPR041222">
    <property type="entry name" value="PriA_3primeBD"/>
</dbReference>
<feature type="binding site" evidence="12">
    <location>
        <position position="534"/>
    </location>
    <ligand>
        <name>Zn(2+)</name>
        <dbReference type="ChEBI" id="CHEBI:29105"/>
        <label>2</label>
    </ligand>
</feature>
<accession>A0A1J0AE18</accession>
<dbReference type="GO" id="GO:0006310">
    <property type="term" value="P:DNA recombination"/>
    <property type="evidence" value="ECO:0007669"/>
    <property type="project" value="InterPro"/>
</dbReference>
<feature type="binding site" evidence="12">
    <location>
        <position position="515"/>
    </location>
    <ligand>
        <name>Zn(2+)</name>
        <dbReference type="ChEBI" id="CHEBI:29105"/>
        <label>2</label>
    </ligand>
</feature>
<dbReference type="CDD" id="cd18804">
    <property type="entry name" value="SF2_C_priA"/>
    <property type="match status" value="1"/>
</dbReference>
<feature type="binding site" evidence="12">
    <location>
        <position position="506"/>
    </location>
    <ligand>
        <name>Zn(2+)</name>
        <dbReference type="ChEBI" id="CHEBI:29105"/>
        <label>1</label>
    </ligand>
</feature>
<dbReference type="Pfam" id="PF00271">
    <property type="entry name" value="Helicase_C"/>
    <property type="match status" value="1"/>
</dbReference>
<evidence type="ECO:0000256" key="1">
    <source>
        <dbReference type="ARBA" id="ARBA00022515"/>
    </source>
</evidence>
<dbReference type="NCBIfam" id="TIGR00595">
    <property type="entry name" value="priA"/>
    <property type="match status" value="1"/>
</dbReference>
<keyword evidence="16" id="KW-1185">Reference proteome</keyword>
<evidence type="ECO:0000313" key="15">
    <source>
        <dbReference type="EMBL" id="APB34190.1"/>
    </source>
</evidence>
<evidence type="ECO:0000313" key="16">
    <source>
        <dbReference type="Proteomes" id="UP000180235"/>
    </source>
</evidence>
<dbReference type="InterPro" id="IPR042115">
    <property type="entry name" value="PriA_3primeBD_sf"/>
</dbReference>
<feature type="domain" description="Helicase ATP-binding" evidence="13">
    <location>
        <begin position="275"/>
        <end position="442"/>
    </location>
</feature>
<evidence type="ECO:0000256" key="7">
    <source>
        <dbReference type="ARBA" id="ARBA00022833"/>
    </source>
</evidence>
<keyword evidence="9 12" id="KW-0238">DNA-binding</keyword>
<dbReference type="Pfam" id="PF17764">
    <property type="entry name" value="PriA_3primeBD"/>
    <property type="match status" value="1"/>
</dbReference>
<dbReference type="GO" id="GO:0043138">
    <property type="term" value="F:3'-5' DNA helicase activity"/>
    <property type="evidence" value="ECO:0007669"/>
    <property type="project" value="UniProtKB-EC"/>
</dbReference>
<feature type="binding site" evidence="12">
    <location>
        <position position="512"/>
    </location>
    <ligand>
        <name>Zn(2+)</name>
        <dbReference type="ChEBI" id="CHEBI:29105"/>
        <label>2</label>
    </ligand>
</feature>
<comment type="subunit">
    <text evidence="12">Component of the replication restart primosome.</text>
</comment>
<evidence type="ECO:0000256" key="8">
    <source>
        <dbReference type="ARBA" id="ARBA00022840"/>
    </source>
</evidence>
<dbReference type="STRING" id="1188229.GlitD10_1864"/>
<keyword evidence="2 12" id="KW-0235">DNA replication</keyword>
<dbReference type="Gene3D" id="3.40.1440.60">
    <property type="entry name" value="PriA, 3(prime) DNA-binding domain"/>
    <property type="match status" value="1"/>
</dbReference>
<dbReference type="PROSITE" id="PS51192">
    <property type="entry name" value="HELICASE_ATP_BIND_1"/>
    <property type="match status" value="1"/>
</dbReference>
<name>A0A1J0AE18_9CYAN</name>
<feature type="binding site" evidence="12">
    <location>
        <position position="550"/>
    </location>
    <ligand>
        <name>Zn(2+)</name>
        <dbReference type="ChEBI" id="CHEBI:29105"/>
        <label>1</label>
    </ligand>
</feature>
<dbReference type="SMART" id="SM00490">
    <property type="entry name" value="HELICc"/>
    <property type="match status" value="1"/>
</dbReference>
<dbReference type="GO" id="GO:0005524">
    <property type="term" value="F:ATP binding"/>
    <property type="evidence" value="ECO:0007669"/>
    <property type="project" value="UniProtKB-UniRule"/>
</dbReference>
<sequence length="793" mass="89256">MFAPWVEVLVDVPGTTEVFTYQAIAGVTPGDVVQVPFGSRTLAGIVFGWVSELPKELTAAQVKPITAIIHTKLFPSDYWPLLQQVAGYYQTSLVNVLRLALPPGVFRRSQNRVTLTATPPPSTLSVKAQKLWDILSAGTRDYSRRYLEQKVPGCSTALRELSQLSVITSYCYFPGSPQAQYRQLVTLCTGDKTELTPAQKRVVEVLEHQGGELWHHDLQKQVKTSAITLQKLEKLGVITLQKRQWLRREMQGVTPDQPRCLTTDQQVAVTKILEAVASRQYTEILLHGITGSGKTEVYLQVIAFILAQKKQALVLIPEIGLTPQLTERFRARFGSQVWVYHSGLSEGERYDTWRAVWQGEAGVVIGTRSAVFAPLPHLGLILLDEEHDASFKQSQMAPCYHARTVAQWRAQALHCPIIFGSATPSAETWHALAESRGYISLPERIPPRPLPPIRLVDMRVELVKKNFSLFSQYVQQKIVQLQDKSQQAILFVPRRGHSTFVSCRACGYVLPCPRCEVSLTYHQAEVAQEPLLYCHYCNWRQLQPQRCPACDSSFLKHFGCGTQRVVQELQRLWPQLRVLRYDRDSTSGKGAHREIMQEFQSGAADVLVGTQMLTKGLDLPKVTLVVVLAADGLLHLGDYRAQERAAQTLLQVAGRAGRGDQPGEVIIQTYSGEHPVLDAVCCYAYNALMTQELRQRQELGYPPWGRLVLLRLSGLDENLVAQTAQKLAIQLQSEHWECIGPAPAFIPRLANRYRWQLLLKNTDDSPWPDLRWLHRRCPQGVQLLIDVDPVELL</sequence>
<feature type="binding site" evidence="12">
    <location>
        <position position="537"/>
    </location>
    <ligand>
        <name>Zn(2+)</name>
        <dbReference type="ChEBI" id="CHEBI:29105"/>
        <label>2</label>
    </ligand>
</feature>
<dbReference type="NCBIfam" id="NF004066">
    <property type="entry name" value="PRK05580.1-3"/>
    <property type="match status" value="1"/>
</dbReference>
<dbReference type="PANTHER" id="PTHR30580:SF0">
    <property type="entry name" value="PRIMOSOMAL PROTEIN N"/>
    <property type="match status" value="1"/>
</dbReference>
<dbReference type="KEGG" id="glt:GlitD10_1864"/>
<keyword evidence="6 12" id="KW-0347">Helicase</keyword>
<dbReference type="GO" id="GO:1990077">
    <property type="term" value="C:primosome complex"/>
    <property type="evidence" value="ECO:0007669"/>
    <property type="project" value="UniProtKB-UniRule"/>
</dbReference>
<dbReference type="OrthoDB" id="9759544at2"/>
<comment type="catalytic activity">
    <reaction evidence="11 12">
        <text>ATP + H2O = ADP + phosphate + H(+)</text>
        <dbReference type="Rhea" id="RHEA:13065"/>
        <dbReference type="ChEBI" id="CHEBI:15377"/>
        <dbReference type="ChEBI" id="CHEBI:15378"/>
        <dbReference type="ChEBI" id="CHEBI:30616"/>
        <dbReference type="ChEBI" id="CHEBI:43474"/>
        <dbReference type="ChEBI" id="CHEBI:456216"/>
        <dbReference type="EC" id="5.6.2.4"/>
    </reaction>
</comment>
<evidence type="ECO:0000256" key="5">
    <source>
        <dbReference type="ARBA" id="ARBA00022801"/>
    </source>
</evidence>
<evidence type="ECO:0000256" key="4">
    <source>
        <dbReference type="ARBA" id="ARBA00022741"/>
    </source>
</evidence>
<comment type="catalytic activity">
    <reaction evidence="12">
        <text>Couples ATP hydrolysis with the unwinding of duplex DNA by translocating in the 3'-5' direction.</text>
        <dbReference type="EC" id="5.6.2.4"/>
    </reaction>
</comment>
<organism evidence="15 16">
    <name type="scientific">Gloeomargarita lithophora Alchichica-D10</name>
    <dbReference type="NCBI Taxonomy" id="1188229"/>
    <lineage>
        <taxon>Bacteria</taxon>
        <taxon>Bacillati</taxon>
        <taxon>Cyanobacteriota</taxon>
        <taxon>Cyanophyceae</taxon>
        <taxon>Gloeomargaritales</taxon>
        <taxon>Gloeomargaritaceae</taxon>
        <taxon>Gloeomargarita</taxon>
    </lineage>
</organism>
<protein>
    <recommendedName>
        <fullName evidence="12">Replication restart protein PriA</fullName>
    </recommendedName>
    <alternativeName>
        <fullName evidence="12">ATP-dependent DNA helicase PriA</fullName>
        <ecNumber evidence="12">5.6.2.4</ecNumber>
    </alternativeName>
    <alternativeName>
        <fullName evidence="12">DNA 3'-5' helicase PriA</fullName>
    </alternativeName>
</protein>
<dbReference type="InterPro" id="IPR040498">
    <property type="entry name" value="PriA_CRR"/>
</dbReference>
<evidence type="ECO:0000256" key="9">
    <source>
        <dbReference type="ARBA" id="ARBA00023125"/>
    </source>
</evidence>
<dbReference type="EC" id="5.6.2.4" evidence="12"/>
<dbReference type="GO" id="GO:0003677">
    <property type="term" value="F:DNA binding"/>
    <property type="evidence" value="ECO:0007669"/>
    <property type="project" value="UniProtKB-UniRule"/>
</dbReference>
<dbReference type="InterPro" id="IPR001650">
    <property type="entry name" value="Helicase_C-like"/>
</dbReference>
<evidence type="ECO:0000259" key="13">
    <source>
        <dbReference type="PROSITE" id="PS51192"/>
    </source>
</evidence>
<dbReference type="FunFam" id="3.40.50.300:FF:000489">
    <property type="entry name" value="Primosome assembly protein PriA"/>
    <property type="match status" value="1"/>
</dbReference>
<dbReference type="Pfam" id="PF00270">
    <property type="entry name" value="DEAD"/>
    <property type="match status" value="1"/>
</dbReference>
<dbReference type="InterPro" id="IPR027417">
    <property type="entry name" value="P-loop_NTPase"/>
</dbReference>
<proteinExistence type="inferred from homology"/>
<dbReference type="Pfam" id="PF18074">
    <property type="entry name" value="PriA_C"/>
    <property type="match status" value="1"/>
</dbReference>
<evidence type="ECO:0000256" key="2">
    <source>
        <dbReference type="ARBA" id="ARBA00022705"/>
    </source>
</evidence>
<dbReference type="InterPro" id="IPR041236">
    <property type="entry name" value="PriA_C"/>
</dbReference>
<evidence type="ECO:0000256" key="12">
    <source>
        <dbReference type="HAMAP-Rule" id="MF_00983"/>
    </source>
</evidence>
<dbReference type="InterPro" id="IPR014001">
    <property type="entry name" value="Helicase_ATP-bd"/>
</dbReference>
<keyword evidence="5 12" id="KW-0378">Hydrolase</keyword>
<dbReference type="AlphaFoldDB" id="A0A1J0AE18"/>
<feature type="domain" description="Helicase C-terminal" evidence="14">
    <location>
        <begin position="542"/>
        <end position="701"/>
    </location>
</feature>
<dbReference type="GO" id="GO:0008270">
    <property type="term" value="F:zinc ion binding"/>
    <property type="evidence" value="ECO:0007669"/>
    <property type="project" value="UniProtKB-UniRule"/>
</dbReference>
<dbReference type="EMBL" id="CP017675">
    <property type="protein sequence ID" value="APB34190.1"/>
    <property type="molecule type" value="Genomic_DNA"/>
</dbReference>
<keyword evidence="4 12" id="KW-0547">Nucleotide-binding</keyword>
<dbReference type="GO" id="GO:0006270">
    <property type="term" value="P:DNA replication initiation"/>
    <property type="evidence" value="ECO:0007669"/>
    <property type="project" value="TreeGrafter"/>
</dbReference>
<comment type="similarity">
    <text evidence="12">Belongs to the helicase family. PriA subfamily.</text>
</comment>
<dbReference type="RefSeq" id="WP_071454671.1">
    <property type="nucleotide sequence ID" value="NZ_CP017675.1"/>
</dbReference>
<dbReference type="SMART" id="SM00487">
    <property type="entry name" value="DEXDc"/>
    <property type="match status" value="1"/>
</dbReference>
<comment type="cofactor">
    <cofactor evidence="12">
        <name>Zn(2+)</name>
        <dbReference type="ChEBI" id="CHEBI:29105"/>
    </cofactor>
    <text evidence="12">Binds 2 zinc ions per subunit.</text>
</comment>
<evidence type="ECO:0000256" key="11">
    <source>
        <dbReference type="ARBA" id="ARBA00048988"/>
    </source>
</evidence>
<evidence type="ECO:0000256" key="10">
    <source>
        <dbReference type="ARBA" id="ARBA00023235"/>
    </source>
</evidence>
<dbReference type="SUPFAM" id="SSF52540">
    <property type="entry name" value="P-loop containing nucleoside triphosphate hydrolases"/>
    <property type="match status" value="2"/>
</dbReference>
<keyword evidence="1 12" id="KW-0639">Primosome</keyword>
<dbReference type="PROSITE" id="PS51194">
    <property type="entry name" value="HELICASE_CTER"/>
    <property type="match status" value="1"/>
</dbReference>
<evidence type="ECO:0000256" key="3">
    <source>
        <dbReference type="ARBA" id="ARBA00022723"/>
    </source>
</evidence>
<dbReference type="GO" id="GO:0006302">
    <property type="term" value="P:double-strand break repair"/>
    <property type="evidence" value="ECO:0007669"/>
    <property type="project" value="InterPro"/>
</dbReference>
<keyword evidence="3 12" id="KW-0479">Metal-binding</keyword>
<dbReference type="PANTHER" id="PTHR30580">
    <property type="entry name" value="PRIMOSOMAL PROTEIN N"/>
    <property type="match status" value="1"/>
</dbReference>